<evidence type="ECO:0000313" key="4">
    <source>
        <dbReference type="EMBL" id="QBZ55202.1"/>
    </source>
</evidence>
<feature type="chain" id="PRO_5020783417" description="Peptidase A1 domain-containing protein" evidence="3">
    <location>
        <begin position="26"/>
        <end position="582"/>
    </location>
</feature>
<organism evidence="4 5">
    <name type="scientific">Pyricularia oryzae</name>
    <name type="common">Rice blast fungus</name>
    <name type="synonym">Magnaporthe oryzae</name>
    <dbReference type="NCBI Taxonomy" id="318829"/>
    <lineage>
        <taxon>Eukaryota</taxon>
        <taxon>Fungi</taxon>
        <taxon>Dikarya</taxon>
        <taxon>Ascomycota</taxon>
        <taxon>Pezizomycotina</taxon>
        <taxon>Sordariomycetes</taxon>
        <taxon>Sordariomycetidae</taxon>
        <taxon>Magnaporthales</taxon>
        <taxon>Pyriculariaceae</taxon>
        <taxon>Pyricularia</taxon>
    </lineage>
</organism>
<reference evidence="4 5" key="1">
    <citation type="journal article" date="2019" name="Mol. Biol. Evol.">
        <title>Blast fungal genomes show frequent chromosomal changes, gene gains and losses, and effector gene turnover.</title>
        <authorList>
            <person name="Gomez Luciano L.B."/>
            <person name="Jason Tsai I."/>
            <person name="Chuma I."/>
            <person name="Tosa Y."/>
            <person name="Chen Y.H."/>
            <person name="Li J.Y."/>
            <person name="Li M.Y."/>
            <person name="Jade Lu M.Y."/>
            <person name="Nakayashiki H."/>
            <person name="Li W.H."/>
        </authorList>
    </citation>
    <scope>NUCLEOTIDE SEQUENCE [LARGE SCALE GENOMIC DNA]</scope>
    <source>
        <strain evidence="4">MZ5-1-6</strain>
    </source>
</reference>
<evidence type="ECO:0000256" key="3">
    <source>
        <dbReference type="SAM" id="SignalP"/>
    </source>
</evidence>
<dbReference type="Gene3D" id="2.40.70.10">
    <property type="entry name" value="Acid Proteases"/>
    <property type="match status" value="2"/>
</dbReference>
<feature type="transmembrane region" description="Helical" evidence="2">
    <location>
        <begin position="434"/>
        <end position="457"/>
    </location>
</feature>
<dbReference type="Proteomes" id="UP000294847">
    <property type="component" value="Chromosome 2"/>
</dbReference>
<keyword evidence="2" id="KW-0812">Transmembrane</keyword>
<keyword evidence="2" id="KW-0472">Membrane</keyword>
<feature type="region of interest" description="Disordered" evidence="1">
    <location>
        <begin position="390"/>
        <end position="426"/>
    </location>
</feature>
<dbReference type="SUPFAM" id="SSF50630">
    <property type="entry name" value="Acid proteases"/>
    <property type="match status" value="1"/>
</dbReference>
<feature type="region of interest" description="Disordered" evidence="1">
    <location>
        <begin position="474"/>
        <end position="494"/>
    </location>
</feature>
<evidence type="ECO:0000256" key="1">
    <source>
        <dbReference type="SAM" id="MobiDB-lite"/>
    </source>
</evidence>
<dbReference type="EMBL" id="CP034205">
    <property type="protein sequence ID" value="QBZ55202.1"/>
    <property type="molecule type" value="Genomic_DNA"/>
</dbReference>
<dbReference type="AlphaFoldDB" id="A0A4P7N1D7"/>
<protein>
    <recommendedName>
        <fullName evidence="6">Peptidase A1 domain-containing protein</fullName>
    </recommendedName>
</protein>
<keyword evidence="3" id="KW-0732">Signal</keyword>
<evidence type="ECO:0008006" key="6">
    <source>
        <dbReference type="Google" id="ProtNLM"/>
    </source>
</evidence>
<evidence type="ECO:0000256" key="2">
    <source>
        <dbReference type="SAM" id="Phobius"/>
    </source>
</evidence>
<proteinExistence type="predicted"/>
<evidence type="ECO:0000313" key="5">
    <source>
        <dbReference type="Proteomes" id="UP000294847"/>
    </source>
</evidence>
<feature type="signal peptide" evidence="3">
    <location>
        <begin position="1"/>
        <end position="25"/>
    </location>
</feature>
<accession>A0A4P7N1D7</accession>
<keyword evidence="2" id="KW-1133">Transmembrane helix</keyword>
<name>A0A4P7N1D7_PYROR</name>
<sequence length="582" mass="60866">MLLHVFFATAALLLASVSLCSPAACGPPPTHVRIGAVKVAGGKPVRGVHVSVGEPGQPLALAPTWAADGTLVHSTSSGCGEGWSAEACATLHGGAYNASASGSRAGDPSATVDRLALGTGAVIPAAPLSIAGDGHAAPSAMLGLGPNSTVLDALASAGKIASRTVGFWAGRGMGSKTAVDGGLTFGGYDRTRVVGKGFSERFTPGVRNCSSGLVVTIADIAVGSVDGTNKSLFSKDDSKTSSLVACLDPSRKTLISLPRKPYIDAWLDASNIDHSWVGRGDGWWYGNLVVPSSINLTLGDVTVTLGSGLTVRIPNELLVQPHTFIDPATGDTQTDHSRSDVLMYPNEGPEADDTITLGQQFFAAAYLMVNQDARRFTLWEASSKEANAGRPDLVPVARDNSDATTPLCPGEDQGVTNKARDAQDGQSTRMSKGAVAGIAVGIVALLLSLAMLAFAVLRKQGRPRLRCCYTWPPPSAADSPDPKPADPSNSTTVVHSHDGMARSVVLAQPRSDPGLHVEFRNWGLGIWDNQHQLALCELEAPLSPWHSGTMMDPKELEGSMPAFEMDGSSWVRRHSRRRICSV</sequence>
<dbReference type="InterPro" id="IPR021109">
    <property type="entry name" value="Peptidase_aspartic_dom_sf"/>
</dbReference>
<gene>
    <name evidence="4" type="ORF">PoMZ_00096</name>
</gene>